<dbReference type="GO" id="GO:0008171">
    <property type="term" value="F:O-methyltransferase activity"/>
    <property type="evidence" value="ECO:0007669"/>
    <property type="project" value="InterPro"/>
</dbReference>
<dbReference type="GO" id="GO:0046983">
    <property type="term" value="F:protein dimerization activity"/>
    <property type="evidence" value="ECO:0007669"/>
    <property type="project" value="InterPro"/>
</dbReference>
<evidence type="ECO:0000256" key="2">
    <source>
        <dbReference type="ARBA" id="ARBA00022679"/>
    </source>
</evidence>
<dbReference type="RefSeq" id="WP_067593296.1">
    <property type="nucleotide sequence ID" value="NZ_JABMCZ010000001.1"/>
</dbReference>
<dbReference type="Pfam" id="PF08100">
    <property type="entry name" value="Dimerisation"/>
    <property type="match status" value="1"/>
</dbReference>
<dbReference type="PROSITE" id="PS51683">
    <property type="entry name" value="SAM_OMT_II"/>
    <property type="match status" value="1"/>
</dbReference>
<dbReference type="Proteomes" id="UP000076512">
    <property type="component" value="Unassembled WGS sequence"/>
</dbReference>
<evidence type="ECO:0000259" key="6">
    <source>
        <dbReference type="Pfam" id="PF08100"/>
    </source>
</evidence>
<comment type="caution">
    <text evidence="7">The sequence shown here is derived from an EMBL/GenBank/DDBJ whole genome shotgun (WGS) entry which is preliminary data.</text>
</comment>
<dbReference type="InterPro" id="IPR036388">
    <property type="entry name" value="WH-like_DNA-bd_sf"/>
</dbReference>
<keyword evidence="1 7" id="KW-0489">Methyltransferase</keyword>
<dbReference type="OrthoDB" id="4145676at2"/>
<dbReference type="PANTHER" id="PTHR43712:SF2">
    <property type="entry name" value="O-METHYLTRANSFERASE CICE"/>
    <property type="match status" value="1"/>
</dbReference>
<accession>A0A164L552</accession>
<sequence length="364" mass="39576">MALPDLVSRLPKLPPLPMIRAVELVRYGLAEAYRRLAPGPLALMELLAAGWLTQAIHAAAALGVADALAERPRDATDLARAVGADVDALTRLLRLLTSYGIFTRRRNGTYALTSAGRALCRDSPTSLRDAALFFGSGPHRRHWTHIVDAVRTGRPVGQALDGMEFFDYLRTDRELGDLFDRAMTSIGTLTAESLFAAYDFTRFGTVVDVGGGRGALLTDILARAPRSRGILFDLPEVVAEADPHRSDRIELRGGSFFDAVPAGGDAYILKHVVHDWPDASAERILRTVRAAMTADARLILVEIVLPEDNRPHPGKYIDLEMLVNSGGRERTEADYRSLLARAGLAVTRVVPTASPESVLEARPA</sequence>
<dbReference type="InterPro" id="IPR001077">
    <property type="entry name" value="COMT_C"/>
</dbReference>
<evidence type="ECO:0000256" key="1">
    <source>
        <dbReference type="ARBA" id="ARBA00022603"/>
    </source>
</evidence>
<dbReference type="GO" id="GO:0032259">
    <property type="term" value="P:methylation"/>
    <property type="evidence" value="ECO:0007669"/>
    <property type="project" value="UniProtKB-KW"/>
</dbReference>
<dbReference type="SUPFAM" id="SSF53335">
    <property type="entry name" value="S-adenosyl-L-methionine-dependent methyltransferases"/>
    <property type="match status" value="1"/>
</dbReference>
<dbReference type="PANTHER" id="PTHR43712">
    <property type="entry name" value="PUTATIVE (AFU_ORTHOLOGUE AFUA_4G14580)-RELATED"/>
    <property type="match status" value="1"/>
</dbReference>
<evidence type="ECO:0000256" key="3">
    <source>
        <dbReference type="ARBA" id="ARBA00022691"/>
    </source>
</evidence>
<dbReference type="InterPro" id="IPR012967">
    <property type="entry name" value="COMT_dimerisation"/>
</dbReference>
<dbReference type="Gene3D" id="3.40.50.150">
    <property type="entry name" value="Vaccinia Virus protein VP39"/>
    <property type="match status" value="1"/>
</dbReference>
<gene>
    <name evidence="7" type="ORF">AWN90_38060</name>
</gene>
<dbReference type="InterPro" id="IPR016461">
    <property type="entry name" value="COMT-like"/>
</dbReference>
<dbReference type="STRING" id="455432.AWN90_38060"/>
<feature type="domain" description="O-methyltransferase dimerisation" evidence="6">
    <location>
        <begin position="44"/>
        <end position="120"/>
    </location>
</feature>
<dbReference type="InterPro" id="IPR029063">
    <property type="entry name" value="SAM-dependent_MTases_sf"/>
</dbReference>
<dbReference type="Gene3D" id="1.10.10.10">
    <property type="entry name" value="Winged helix-like DNA-binding domain superfamily/Winged helix DNA-binding domain"/>
    <property type="match status" value="1"/>
</dbReference>
<evidence type="ECO:0000313" key="8">
    <source>
        <dbReference type="Proteomes" id="UP000076512"/>
    </source>
</evidence>
<evidence type="ECO:0000259" key="5">
    <source>
        <dbReference type="Pfam" id="PF00891"/>
    </source>
</evidence>
<dbReference type="EMBL" id="LWGR01000010">
    <property type="protein sequence ID" value="KZM72036.1"/>
    <property type="molecule type" value="Genomic_DNA"/>
</dbReference>
<dbReference type="Pfam" id="PF00891">
    <property type="entry name" value="Methyltransf_2"/>
    <property type="match status" value="1"/>
</dbReference>
<dbReference type="InterPro" id="IPR036390">
    <property type="entry name" value="WH_DNA-bd_sf"/>
</dbReference>
<feature type="domain" description="O-methyltransferase C-terminal" evidence="5">
    <location>
        <begin position="143"/>
        <end position="344"/>
    </location>
</feature>
<reference evidence="7 8" key="1">
    <citation type="submission" date="2016-04" db="EMBL/GenBank/DDBJ databases">
        <authorList>
            <person name="Evans L.H."/>
            <person name="Alamgir A."/>
            <person name="Owens N."/>
            <person name="Weber N.D."/>
            <person name="Virtaneva K."/>
            <person name="Barbian K."/>
            <person name="Babar A."/>
            <person name="Rosenke K."/>
        </authorList>
    </citation>
    <scope>NUCLEOTIDE SEQUENCE [LARGE SCALE GENOMIC DNA]</scope>
    <source>
        <strain evidence="7 8">IFM 0406</strain>
    </source>
</reference>
<keyword evidence="3" id="KW-0949">S-adenosyl-L-methionine</keyword>
<protein>
    <submittedName>
        <fullName evidence="7">Hydroxyneurosporene methyltransferase</fullName>
    </submittedName>
</protein>
<keyword evidence="8" id="KW-1185">Reference proteome</keyword>
<name>A0A164L552_9NOCA</name>
<organism evidence="7 8">
    <name type="scientific">Nocardia terpenica</name>
    <dbReference type="NCBI Taxonomy" id="455432"/>
    <lineage>
        <taxon>Bacteria</taxon>
        <taxon>Bacillati</taxon>
        <taxon>Actinomycetota</taxon>
        <taxon>Actinomycetes</taxon>
        <taxon>Mycobacteriales</taxon>
        <taxon>Nocardiaceae</taxon>
        <taxon>Nocardia</taxon>
    </lineage>
</organism>
<dbReference type="PIRSF" id="PIRSF005739">
    <property type="entry name" value="O-mtase"/>
    <property type="match status" value="1"/>
</dbReference>
<dbReference type="CDD" id="cd02440">
    <property type="entry name" value="AdoMet_MTases"/>
    <property type="match status" value="1"/>
</dbReference>
<evidence type="ECO:0000256" key="4">
    <source>
        <dbReference type="PIRSR" id="PIRSR005739-1"/>
    </source>
</evidence>
<dbReference type="SUPFAM" id="SSF46785">
    <property type="entry name" value="Winged helix' DNA-binding domain"/>
    <property type="match status" value="1"/>
</dbReference>
<evidence type="ECO:0000313" key="7">
    <source>
        <dbReference type="EMBL" id="KZM72036.1"/>
    </source>
</evidence>
<proteinExistence type="predicted"/>
<keyword evidence="2 7" id="KW-0808">Transferase</keyword>
<feature type="active site" description="Proton acceptor" evidence="4">
    <location>
        <position position="274"/>
    </location>
</feature>
<dbReference type="AlphaFoldDB" id="A0A164L552"/>